<sequence length="86" mass="9504">MRVIDREVRVRECAFVVGIGGEYPCVLVFDVNDDFSMVEYKQTVLAPGSIVDFTLAGSTIVASVESEDPVKFFSLQDDGKLRKLKG</sequence>
<organism evidence="1 2">
    <name type="scientific">Candida viswanathii</name>
    <dbReference type="NCBI Taxonomy" id="5486"/>
    <lineage>
        <taxon>Eukaryota</taxon>
        <taxon>Fungi</taxon>
        <taxon>Dikarya</taxon>
        <taxon>Ascomycota</taxon>
        <taxon>Saccharomycotina</taxon>
        <taxon>Pichiomycetes</taxon>
        <taxon>Debaryomycetaceae</taxon>
        <taxon>Candida/Lodderomyces clade</taxon>
        <taxon>Candida</taxon>
    </lineage>
</organism>
<accession>A0A367YHW2</accession>
<proteinExistence type="predicted"/>
<comment type="caution">
    <text evidence="1">The sequence shown here is derived from an EMBL/GenBank/DDBJ whole genome shotgun (WGS) entry which is preliminary data.</text>
</comment>
<dbReference type="AlphaFoldDB" id="A0A367YHW2"/>
<reference evidence="1 2" key="1">
    <citation type="submission" date="2018-06" db="EMBL/GenBank/DDBJ databases">
        <title>Whole genome sequencing of Candida tropicalis (genome annotated by CSBL at Korea University).</title>
        <authorList>
            <person name="Ahn J."/>
        </authorList>
    </citation>
    <scope>NUCLEOTIDE SEQUENCE [LARGE SCALE GENOMIC DNA]</scope>
    <source>
        <strain evidence="1 2">ATCC 20962</strain>
    </source>
</reference>
<keyword evidence="2" id="KW-1185">Reference proteome</keyword>
<evidence type="ECO:0000313" key="2">
    <source>
        <dbReference type="Proteomes" id="UP000253472"/>
    </source>
</evidence>
<name>A0A367YHW2_9ASCO</name>
<dbReference type="EMBL" id="QLNQ01000020">
    <property type="protein sequence ID" value="RCK65357.1"/>
    <property type="molecule type" value="Genomic_DNA"/>
</dbReference>
<protein>
    <submittedName>
        <fullName evidence="1">Uncharacterized protein</fullName>
    </submittedName>
</protein>
<dbReference type="Proteomes" id="UP000253472">
    <property type="component" value="Unassembled WGS sequence"/>
</dbReference>
<gene>
    <name evidence="1" type="ORF">Cantr_01247</name>
</gene>
<dbReference type="OrthoDB" id="339900at2759"/>
<evidence type="ECO:0000313" key="1">
    <source>
        <dbReference type="EMBL" id="RCK65357.1"/>
    </source>
</evidence>